<reference evidence="2" key="1">
    <citation type="submission" date="2021-05" db="EMBL/GenBank/DDBJ databases">
        <authorList>
            <person name="Alioto T."/>
            <person name="Alioto T."/>
            <person name="Gomez Garrido J."/>
        </authorList>
    </citation>
    <scope>NUCLEOTIDE SEQUENCE</scope>
</reference>
<proteinExistence type="predicted"/>
<sequence length="152" mass="17078">MFGIFNLKSFLFCFACLLISNTPLIDAYSKGDFDTLAKVCPNVTQDDLDICKNFGVPDSPSGKCFLRCALQTMGMMATSGGIDKDNSIQTMIKSWPNFSAELNTKIFTTCYDQVHPLEKELAGTCELAYKLMKCLNVETRNNGYYKDFLKNR</sequence>
<evidence type="ECO:0000256" key="1">
    <source>
        <dbReference type="SAM" id="SignalP"/>
    </source>
</evidence>
<dbReference type="EMBL" id="HBUF01200832">
    <property type="protein sequence ID" value="CAG6661846.1"/>
    <property type="molecule type" value="Transcribed_RNA"/>
</dbReference>
<protein>
    <submittedName>
        <fullName evidence="2">Uncharacterized protein</fullName>
    </submittedName>
</protein>
<dbReference type="EMBL" id="HBUF01054105">
    <property type="protein sequence ID" value="CAG6623121.1"/>
    <property type="molecule type" value="Transcribed_RNA"/>
</dbReference>
<dbReference type="InterPro" id="IPR006170">
    <property type="entry name" value="PBP/GOBP"/>
</dbReference>
<dbReference type="EMBL" id="HBUF01200834">
    <property type="protein sequence ID" value="CAG6661849.1"/>
    <property type="molecule type" value="Transcribed_RNA"/>
</dbReference>
<dbReference type="EMBL" id="HBUF01054099">
    <property type="protein sequence ID" value="CAG6623105.1"/>
    <property type="molecule type" value="Transcribed_RNA"/>
</dbReference>
<dbReference type="GO" id="GO:0005549">
    <property type="term" value="F:odorant binding"/>
    <property type="evidence" value="ECO:0007669"/>
    <property type="project" value="InterPro"/>
</dbReference>
<dbReference type="EMBL" id="HBUF01533854">
    <property type="protein sequence ID" value="CAG6752638.1"/>
    <property type="molecule type" value="Transcribed_RNA"/>
</dbReference>
<dbReference type="EMBL" id="HBUF01200833">
    <property type="protein sequence ID" value="CAG6661847.1"/>
    <property type="molecule type" value="Transcribed_RNA"/>
</dbReference>
<dbReference type="EMBL" id="HBUF01533852">
    <property type="protein sequence ID" value="CAG6752636.1"/>
    <property type="molecule type" value="Transcribed_RNA"/>
</dbReference>
<dbReference type="AlphaFoldDB" id="A0A8D8MEN0"/>
<evidence type="ECO:0000313" key="2">
    <source>
        <dbReference type="EMBL" id="CAG6623118.1"/>
    </source>
</evidence>
<dbReference type="CDD" id="cd23992">
    <property type="entry name" value="PBP_GOBP"/>
    <property type="match status" value="1"/>
</dbReference>
<accession>A0A8D8MEN0</accession>
<feature type="signal peptide" evidence="1">
    <location>
        <begin position="1"/>
        <end position="27"/>
    </location>
</feature>
<dbReference type="EMBL" id="HBUF01054103">
    <property type="protein sequence ID" value="CAG6623115.1"/>
    <property type="molecule type" value="Transcribed_RNA"/>
</dbReference>
<dbReference type="EMBL" id="HBUF01533853">
    <property type="protein sequence ID" value="CAG6752637.1"/>
    <property type="molecule type" value="Transcribed_RNA"/>
</dbReference>
<dbReference type="Pfam" id="PF01395">
    <property type="entry name" value="PBP_GOBP"/>
    <property type="match status" value="1"/>
</dbReference>
<dbReference type="EMBL" id="HBUF01054104">
    <property type="protein sequence ID" value="CAG6623118.1"/>
    <property type="molecule type" value="Transcribed_RNA"/>
</dbReference>
<keyword evidence="1" id="KW-0732">Signal</keyword>
<dbReference type="EMBL" id="HBUF01054101">
    <property type="protein sequence ID" value="CAG6623110.1"/>
    <property type="molecule type" value="Transcribed_RNA"/>
</dbReference>
<feature type="chain" id="PRO_5036261491" evidence="1">
    <location>
        <begin position="28"/>
        <end position="152"/>
    </location>
</feature>
<dbReference type="EMBL" id="HBUF01533851">
    <property type="protein sequence ID" value="CAG6752635.1"/>
    <property type="molecule type" value="Transcribed_RNA"/>
</dbReference>
<dbReference type="InterPro" id="IPR036728">
    <property type="entry name" value="PBP_GOBP_sf"/>
</dbReference>
<organism evidence="2">
    <name type="scientific">Cacopsylla melanoneura</name>
    <dbReference type="NCBI Taxonomy" id="428564"/>
    <lineage>
        <taxon>Eukaryota</taxon>
        <taxon>Metazoa</taxon>
        <taxon>Ecdysozoa</taxon>
        <taxon>Arthropoda</taxon>
        <taxon>Hexapoda</taxon>
        <taxon>Insecta</taxon>
        <taxon>Pterygota</taxon>
        <taxon>Neoptera</taxon>
        <taxon>Paraneoptera</taxon>
        <taxon>Hemiptera</taxon>
        <taxon>Sternorrhyncha</taxon>
        <taxon>Psylloidea</taxon>
        <taxon>Psyllidae</taxon>
        <taxon>Psyllinae</taxon>
        <taxon>Cacopsylla</taxon>
    </lineage>
</organism>
<name>A0A8D8MEN0_9HEMI</name>
<dbReference type="Gene3D" id="1.10.238.20">
    <property type="entry name" value="Pheromone/general odorant binding protein domain"/>
    <property type="match status" value="1"/>
</dbReference>
<dbReference type="EMBL" id="HBUF01339897">
    <property type="protein sequence ID" value="CAG6701450.1"/>
    <property type="molecule type" value="Transcribed_RNA"/>
</dbReference>
<dbReference type="SUPFAM" id="SSF47565">
    <property type="entry name" value="Insect pheromone/odorant-binding proteins"/>
    <property type="match status" value="1"/>
</dbReference>